<protein>
    <submittedName>
        <fullName evidence="14">Dihydroorotate dehydrogenase electron transfer subunit</fullName>
    </submittedName>
</protein>
<reference evidence="15" key="1">
    <citation type="submission" date="2016-04" db="EMBL/GenBank/DDBJ databases">
        <title>Draft genome sequence of Paludibacter jiangxiensis strain NM7.</title>
        <authorList>
            <person name="Qiu Y."/>
            <person name="Matsuura N."/>
            <person name="Ohashi A."/>
            <person name="Tourlousse M.D."/>
            <person name="Sekiguchi Y."/>
        </authorList>
    </citation>
    <scope>NUCLEOTIDE SEQUENCE [LARGE SCALE GENOMIC DNA]</scope>
    <source>
        <strain evidence="15">NM7</strain>
    </source>
</reference>
<organism evidence="14 15">
    <name type="scientific">Paludibacter jiangxiensis</name>
    <dbReference type="NCBI Taxonomy" id="681398"/>
    <lineage>
        <taxon>Bacteria</taxon>
        <taxon>Pseudomonadati</taxon>
        <taxon>Bacteroidota</taxon>
        <taxon>Bacteroidia</taxon>
        <taxon>Bacteroidales</taxon>
        <taxon>Paludibacteraceae</taxon>
        <taxon>Paludibacter</taxon>
    </lineage>
</organism>
<evidence type="ECO:0000256" key="1">
    <source>
        <dbReference type="ARBA" id="ARBA00006422"/>
    </source>
</evidence>
<comment type="caution">
    <text evidence="14">The sequence shown here is derived from an EMBL/GenBank/DDBJ whole genome shotgun (WGS) entry which is preliminary data.</text>
</comment>
<dbReference type="GO" id="GO:0046872">
    <property type="term" value="F:metal ion binding"/>
    <property type="evidence" value="ECO:0007669"/>
    <property type="project" value="UniProtKB-KW"/>
</dbReference>
<dbReference type="GO" id="GO:0016491">
    <property type="term" value="F:oxidoreductase activity"/>
    <property type="evidence" value="ECO:0007669"/>
    <property type="project" value="InterPro"/>
</dbReference>
<dbReference type="PIRSF" id="PIRSF006816">
    <property type="entry name" value="Cyc3_hyd_g"/>
    <property type="match status" value="1"/>
</dbReference>
<dbReference type="Gene3D" id="3.40.50.80">
    <property type="entry name" value="Nucleotide-binding domain of ferredoxin-NADP reductase (FNR) module"/>
    <property type="match status" value="1"/>
</dbReference>
<dbReference type="Proteomes" id="UP000076586">
    <property type="component" value="Unassembled WGS sequence"/>
</dbReference>
<gene>
    <name evidence="14" type="ORF">PJIAN_4416</name>
</gene>
<dbReference type="Gene3D" id="2.10.240.10">
    <property type="entry name" value="Dihydroorotate dehydrogenase, electron transfer subunit"/>
    <property type="match status" value="1"/>
</dbReference>
<dbReference type="GO" id="GO:0050660">
    <property type="term" value="F:flavin adenine dinucleotide binding"/>
    <property type="evidence" value="ECO:0007669"/>
    <property type="project" value="InterPro"/>
</dbReference>
<evidence type="ECO:0000256" key="10">
    <source>
        <dbReference type="ARBA" id="ARBA00034078"/>
    </source>
</evidence>
<feature type="binding site" evidence="12">
    <location>
        <position position="215"/>
    </location>
    <ligand>
        <name>[2Fe-2S] cluster</name>
        <dbReference type="ChEBI" id="CHEBI:190135"/>
    </ligand>
</feature>
<dbReference type="PROSITE" id="PS51384">
    <property type="entry name" value="FAD_FR"/>
    <property type="match status" value="1"/>
</dbReference>
<feature type="binding site" evidence="11">
    <location>
        <begin position="64"/>
        <end position="66"/>
    </location>
    <ligand>
        <name>FAD</name>
        <dbReference type="ChEBI" id="CHEBI:57692"/>
    </ligand>
</feature>
<dbReference type="Pfam" id="PF10418">
    <property type="entry name" value="DHODB_Fe-S_bind"/>
    <property type="match status" value="1"/>
</dbReference>
<dbReference type="InterPro" id="IPR017927">
    <property type="entry name" value="FAD-bd_FR_type"/>
</dbReference>
<dbReference type="CDD" id="cd06218">
    <property type="entry name" value="DHOD_e_trans"/>
    <property type="match status" value="1"/>
</dbReference>
<feature type="binding site" evidence="11">
    <location>
        <begin position="71"/>
        <end position="72"/>
    </location>
    <ligand>
        <name>FAD</name>
        <dbReference type="ChEBI" id="CHEBI:57692"/>
    </ligand>
</feature>
<evidence type="ECO:0000313" key="14">
    <source>
        <dbReference type="EMBL" id="GAT63874.1"/>
    </source>
</evidence>
<dbReference type="SUPFAM" id="SSF52343">
    <property type="entry name" value="Ferredoxin reductase-like, C-terminal NADP-linked domain"/>
    <property type="match status" value="1"/>
</dbReference>
<keyword evidence="6 11" id="KW-0274">FAD</keyword>
<keyword evidence="3 11" id="KW-0285">Flavoprotein</keyword>
<dbReference type="InterPro" id="IPR001433">
    <property type="entry name" value="OxRdtase_FAD/NAD-bd"/>
</dbReference>
<proteinExistence type="inferred from homology"/>
<dbReference type="GO" id="GO:0006221">
    <property type="term" value="P:pyrimidine nucleotide biosynthetic process"/>
    <property type="evidence" value="ECO:0007669"/>
    <property type="project" value="InterPro"/>
</dbReference>
<reference evidence="15" key="2">
    <citation type="journal article" date="2017" name="Genome Announc.">
        <title>Draft genome sequence of Paludibacter jiangxiensis NM7(T), a propionate-producing fermentative bacterium.</title>
        <authorList>
            <person name="Qiu Y.-L."/>
            <person name="Tourlousse D.M."/>
            <person name="Matsuura N."/>
            <person name="Ohashi A."/>
            <person name="Sekiguchi Y."/>
        </authorList>
    </citation>
    <scope>NUCLEOTIDE SEQUENCE [LARGE SCALE GENOMIC DNA]</scope>
    <source>
        <strain evidence="15">NM7</strain>
    </source>
</reference>
<evidence type="ECO:0000256" key="4">
    <source>
        <dbReference type="ARBA" id="ARBA00022714"/>
    </source>
</evidence>
<evidence type="ECO:0000256" key="6">
    <source>
        <dbReference type="ARBA" id="ARBA00022827"/>
    </source>
</evidence>
<evidence type="ECO:0000256" key="11">
    <source>
        <dbReference type="PIRSR" id="PIRSR006816-1"/>
    </source>
</evidence>
<evidence type="ECO:0000256" key="8">
    <source>
        <dbReference type="ARBA" id="ARBA00023004"/>
    </source>
</evidence>
<dbReference type="InterPro" id="IPR050353">
    <property type="entry name" value="PyrK_electron_transfer"/>
</dbReference>
<evidence type="ECO:0000256" key="9">
    <source>
        <dbReference type="ARBA" id="ARBA00023014"/>
    </source>
</evidence>
<comment type="cofactor">
    <cofactor evidence="10">
        <name>[2Fe-2S] cluster</name>
        <dbReference type="ChEBI" id="CHEBI:190135"/>
    </cofactor>
</comment>
<comment type="similarity">
    <text evidence="1">Belongs to the PyrK family.</text>
</comment>
<evidence type="ECO:0000313" key="15">
    <source>
        <dbReference type="Proteomes" id="UP000076586"/>
    </source>
</evidence>
<keyword evidence="4 12" id="KW-0001">2Fe-2S</keyword>
<dbReference type="Pfam" id="PF00175">
    <property type="entry name" value="NAD_binding_1"/>
    <property type="match status" value="1"/>
</dbReference>
<keyword evidence="5 12" id="KW-0479">Metal-binding</keyword>
<dbReference type="SUPFAM" id="SSF63380">
    <property type="entry name" value="Riboflavin synthase domain-like"/>
    <property type="match status" value="1"/>
</dbReference>
<dbReference type="GO" id="GO:0051537">
    <property type="term" value="F:2 iron, 2 sulfur cluster binding"/>
    <property type="evidence" value="ECO:0007669"/>
    <property type="project" value="UniProtKB-KW"/>
</dbReference>
<evidence type="ECO:0000256" key="12">
    <source>
        <dbReference type="PIRSR" id="PIRSR006816-2"/>
    </source>
</evidence>
<dbReference type="PANTHER" id="PTHR43513:SF3">
    <property type="entry name" value="DIHYDROOROTATE DEHYDROGENASE B (NAD(+)), ELECTRON TRANSFER SUBUNIT-RELATED"/>
    <property type="match status" value="1"/>
</dbReference>
<evidence type="ECO:0000259" key="13">
    <source>
        <dbReference type="PROSITE" id="PS51384"/>
    </source>
</evidence>
<name>A0A161L935_9BACT</name>
<evidence type="ECO:0000256" key="3">
    <source>
        <dbReference type="ARBA" id="ARBA00022630"/>
    </source>
</evidence>
<feature type="binding site" evidence="12">
    <location>
        <position position="235"/>
    </location>
    <ligand>
        <name>[2Fe-2S] cluster</name>
        <dbReference type="ChEBI" id="CHEBI:190135"/>
    </ligand>
</feature>
<evidence type="ECO:0000256" key="2">
    <source>
        <dbReference type="ARBA" id="ARBA00022448"/>
    </source>
</evidence>
<dbReference type="Gene3D" id="2.40.30.10">
    <property type="entry name" value="Translation factors"/>
    <property type="match status" value="1"/>
</dbReference>
<accession>A0A161L935</accession>
<keyword evidence="15" id="KW-1185">Reference proteome</keyword>
<feature type="binding site" evidence="12">
    <location>
        <position position="220"/>
    </location>
    <ligand>
        <name>[2Fe-2S] cluster</name>
        <dbReference type="ChEBI" id="CHEBI:190135"/>
    </ligand>
</feature>
<evidence type="ECO:0000256" key="7">
    <source>
        <dbReference type="ARBA" id="ARBA00022982"/>
    </source>
</evidence>
<keyword evidence="8 12" id="KW-0408">Iron</keyword>
<dbReference type="InterPro" id="IPR039261">
    <property type="entry name" value="FNR_nucleotide-bd"/>
</dbReference>
<dbReference type="InterPro" id="IPR017938">
    <property type="entry name" value="Riboflavin_synthase-like_b-brl"/>
</dbReference>
<sequence>MVVSANIPLGSNHFLLKFTHKEQLPEMLPGQFVQVRVDNAPGVFLRRPISVNFVDQQKNELWLLVQKVGEGTRKMSEYKTGDVVNMLLPLGNSFTMPQSAQSRLLLVGGGVGIAPLLYMGSLLKQQGCNPMFLLGARSADGLMQIDDFKQFGEVFITTEDGSAGEKGFVTQHSKLQEHIDKIYTCGPTPMMQAVARFAQNNDIECEASLENKMACGFGACLCCVTQTQSGHKCVCSEGPVFNTKELSWQI</sequence>
<dbReference type="InterPro" id="IPR019480">
    <property type="entry name" value="Dihydroorotate_DH_Fe-S-bd"/>
</dbReference>
<dbReference type="PRINTS" id="PR00409">
    <property type="entry name" value="PHDIOXRDTASE"/>
</dbReference>
<dbReference type="EMBL" id="BDCR01000004">
    <property type="protein sequence ID" value="GAT63874.1"/>
    <property type="molecule type" value="Genomic_DNA"/>
</dbReference>
<dbReference type="STRING" id="681398.PJIAN_4416"/>
<feature type="binding site" evidence="11">
    <location>
        <begin position="47"/>
        <end position="50"/>
    </location>
    <ligand>
        <name>FAD</name>
        <dbReference type="ChEBI" id="CHEBI:57692"/>
    </ligand>
</feature>
<comment type="cofactor">
    <cofactor evidence="11">
        <name>FAD</name>
        <dbReference type="ChEBI" id="CHEBI:57692"/>
    </cofactor>
    <text evidence="11">Binds 1 FAD per subunit.</text>
</comment>
<keyword evidence="2" id="KW-0813">Transport</keyword>
<feature type="binding site" evidence="12">
    <location>
        <position position="223"/>
    </location>
    <ligand>
        <name>[2Fe-2S] cluster</name>
        <dbReference type="ChEBI" id="CHEBI:190135"/>
    </ligand>
</feature>
<dbReference type="InterPro" id="IPR037117">
    <property type="entry name" value="Dihydroorotate_DH_ele_sf"/>
</dbReference>
<keyword evidence="7" id="KW-0249">Electron transport</keyword>
<keyword evidence="9 12" id="KW-0411">Iron-sulfur</keyword>
<feature type="domain" description="FAD-binding FR-type" evidence="13">
    <location>
        <begin position="1"/>
        <end position="96"/>
    </location>
</feature>
<dbReference type="InterPro" id="IPR012165">
    <property type="entry name" value="Cyt_c3_hydrogenase_gsu"/>
</dbReference>
<dbReference type="AlphaFoldDB" id="A0A161L935"/>
<comment type="cofactor">
    <cofactor evidence="12">
        <name>[2Fe-2S] cluster</name>
        <dbReference type="ChEBI" id="CHEBI:190135"/>
    </cofactor>
    <text evidence="12">Binds 1 [2Fe-2S] cluster per subunit.</text>
</comment>
<evidence type="ECO:0000256" key="5">
    <source>
        <dbReference type="ARBA" id="ARBA00022723"/>
    </source>
</evidence>
<dbReference type="PANTHER" id="PTHR43513">
    <property type="entry name" value="DIHYDROOROTATE DEHYDROGENASE B (NAD(+)), ELECTRON TRANSFER SUBUNIT"/>
    <property type="match status" value="1"/>
</dbReference>